<feature type="transmembrane region" description="Helical" evidence="1">
    <location>
        <begin position="128"/>
        <end position="151"/>
    </location>
</feature>
<protein>
    <recommendedName>
        <fullName evidence="2">DUF6534 domain-containing protein</fullName>
    </recommendedName>
</protein>
<organism evidence="3 4">
    <name type="scientific">Collybia nuda</name>
    <dbReference type="NCBI Taxonomy" id="64659"/>
    <lineage>
        <taxon>Eukaryota</taxon>
        <taxon>Fungi</taxon>
        <taxon>Dikarya</taxon>
        <taxon>Basidiomycota</taxon>
        <taxon>Agaricomycotina</taxon>
        <taxon>Agaricomycetes</taxon>
        <taxon>Agaricomycetidae</taxon>
        <taxon>Agaricales</taxon>
        <taxon>Tricholomatineae</taxon>
        <taxon>Clitocybaceae</taxon>
        <taxon>Collybia</taxon>
    </lineage>
</organism>
<dbReference type="OrthoDB" id="2536347at2759"/>
<feature type="transmembrane region" description="Helical" evidence="1">
    <location>
        <begin position="163"/>
        <end position="189"/>
    </location>
</feature>
<keyword evidence="4" id="KW-1185">Reference proteome</keyword>
<keyword evidence="1" id="KW-1133">Transmembrane helix</keyword>
<feature type="transmembrane region" description="Helical" evidence="1">
    <location>
        <begin position="55"/>
        <end position="76"/>
    </location>
</feature>
<dbReference type="Proteomes" id="UP000807353">
    <property type="component" value="Unassembled WGS sequence"/>
</dbReference>
<feature type="transmembrane region" description="Helical" evidence="1">
    <location>
        <begin position="209"/>
        <end position="231"/>
    </location>
</feature>
<feature type="transmembrane region" description="Helical" evidence="1">
    <location>
        <begin position="96"/>
        <end position="116"/>
    </location>
</feature>
<sequence length="257" mass="28213">MIPASELPPNTTQVAQLTGPLIVGYLLHWGLFGTLTVQLYLYYEAFPTDKLIYKLLVYGVYCAELVQTILVTQDAFDIFGYGFGDIKSATDLHHDWFTVPIMSGLVALAGQTFYAYRILILSKSRKIPLLIVAISFTSTVGGIVSGVFSLMNSSLTQMNNARTSIAIGIWCSASALSDIIIAVCMTYYLANHDTGFRRTHAVISKFIRLVIETGSATAVTAIVNLIIFFAFPGRMYYSAPALIITKLYANAIPRQHG</sequence>
<dbReference type="Pfam" id="PF20152">
    <property type="entry name" value="DUF6534"/>
    <property type="match status" value="1"/>
</dbReference>
<dbReference type="PANTHER" id="PTHR40465:SF1">
    <property type="entry name" value="DUF6534 DOMAIN-CONTAINING PROTEIN"/>
    <property type="match status" value="1"/>
</dbReference>
<gene>
    <name evidence="3" type="ORF">BDZ94DRAFT_604718</name>
</gene>
<dbReference type="PANTHER" id="PTHR40465">
    <property type="entry name" value="CHROMOSOME 1, WHOLE GENOME SHOTGUN SEQUENCE"/>
    <property type="match status" value="1"/>
</dbReference>
<feature type="domain" description="DUF6534" evidence="2">
    <location>
        <begin position="174"/>
        <end position="251"/>
    </location>
</feature>
<evidence type="ECO:0000256" key="1">
    <source>
        <dbReference type="SAM" id="Phobius"/>
    </source>
</evidence>
<evidence type="ECO:0000259" key="2">
    <source>
        <dbReference type="Pfam" id="PF20152"/>
    </source>
</evidence>
<reference evidence="3" key="1">
    <citation type="submission" date="2020-11" db="EMBL/GenBank/DDBJ databases">
        <authorList>
            <consortium name="DOE Joint Genome Institute"/>
            <person name="Ahrendt S."/>
            <person name="Riley R."/>
            <person name="Andreopoulos W."/>
            <person name="Labutti K."/>
            <person name="Pangilinan J."/>
            <person name="Ruiz-Duenas F.J."/>
            <person name="Barrasa J.M."/>
            <person name="Sanchez-Garcia M."/>
            <person name="Camarero S."/>
            <person name="Miyauchi S."/>
            <person name="Serrano A."/>
            <person name="Linde D."/>
            <person name="Babiker R."/>
            <person name="Drula E."/>
            <person name="Ayuso-Fernandez I."/>
            <person name="Pacheco R."/>
            <person name="Padilla G."/>
            <person name="Ferreira P."/>
            <person name="Barriuso J."/>
            <person name="Kellner H."/>
            <person name="Castanera R."/>
            <person name="Alfaro M."/>
            <person name="Ramirez L."/>
            <person name="Pisabarro A.G."/>
            <person name="Kuo A."/>
            <person name="Tritt A."/>
            <person name="Lipzen A."/>
            <person name="He G."/>
            <person name="Yan M."/>
            <person name="Ng V."/>
            <person name="Cullen D."/>
            <person name="Martin F."/>
            <person name="Rosso M.-N."/>
            <person name="Henrissat B."/>
            <person name="Hibbett D."/>
            <person name="Martinez A.T."/>
            <person name="Grigoriev I.V."/>
        </authorList>
    </citation>
    <scope>NUCLEOTIDE SEQUENCE</scope>
    <source>
        <strain evidence="3">CBS 247.69</strain>
    </source>
</reference>
<dbReference type="EMBL" id="MU150261">
    <property type="protein sequence ID" value="KAF9463574.1"/>
    <property type="molecule type" value="Genomic_DNA"/>
</dbReference>
<accession>A0A9P5Y7F7</accession>
<dbReference type="InterPro" id="IPR045339">
    <property type="entry name" value="DUF6534"/>
</dbReference>
<evidence type="ECO:0000313" key="4">
    <source>
        <dbReference type="Proteomes" id="UP000807353"/>
    </source>
</evidence>
<keyword evidence="1" id="KW-0812">Transmembrane</keyword>
<comment type="caution">
    <text evidence="3">The sequence shown here is derived from an EMBL/GenBank/DDBJ whole genome shotgun (WGS) entry which is preliminary data.</text>
</comment>
<name>A0A9P5Y7F7_9AGAR</name>
<feature type="transmembrane region" description="Helical" evidence="1">
    <location>
        <begin position="22"/>
        <end position="43"/>
    </location>
</feature>
<keyword evidence="1" id="KW-0472">Membrane</keyword>
<proteinExistence type="predicted"/>
<dbReference type="AlphaFoldDB" id="A0A9P5Y7F7"/>
<evidence type="ECO:0000313" key="3">
    <source>
        <dbReference type="EMBL" id="KAF9463574.1"/>
    </source>
</evidence>